<sequence>MREGDLKDFSNFLEEFQGESDRGAALVGAALIDLQLSETLKAFFVESSSTKALLSTSGPLGSLNARILSCHALGLIDDTEKDACTRIAGVRNKFAHLAHGTSFETQAIADQCKGFKLSLPGKPNDFKDKPRLIFINAVVLICLRLTYRSDWVAKERRTTKSWPY</sequence>
<dbReference type="AlphaFoldDB" id="A0A9Q9M000"/>
<gene>
    <name evidence="1" type="ORF">K3721_13955</name>
</gene>
<dbReference type="InterPro" id="IPR007761">
    <property type="entry name" value="MtlR-like"/>
</dbReference>
<proteinExistence type="predicted"/>
<dbReference type="Proteomes" id="UP001058713">
    <property type="component" value="Chromosome"/>
</dbReference>
<evidence type="ECO:0000313" key="1">
    <source>
        <dbReference type="EMBL" id="UWQ53107.1"/>
    </source>
</evidence>
<name>A0A9Q9M000_LEICA</name>
<dbReference type="Gene3D" id="1.20.120.330">
    <property type="entry name" value="Nucleotidyltransferases domain 2"/>
    <property type="match status" value="1"/>
</dbReference>
<organism evidence="1 2">
    <name type="scientific">Leisingera caerulea</name>
    <name type="common">Phaeobacter caeruleus</name>
    <dbReference type="NCBI Taxonomy" id="506591"/>
    <lineage>
        <taxon>Bacteria</taxon>
        <taxon>Pseudomonadati</taxon>
        <taxon>Pseudomonadota</taxon>
        <taxon>Alphaproteobacteria</taxon>
        <taxon>Rhodobacterales</taxon>
        <taxon>Roseobacteraceae</taxon>
        <taxon>Leisingera</taxon>
    </lineage>
</organism>
<dbReference type="RefSeq" id="WP_259970815.1">
    <property type="nucleotide sequence ID" value="NZ_CP081070.1"/>
</dbReference>
<dbReference type="SUPFAM" id="SSF158668">
    <property type="entry name" value="MtlR-like"/>
    <property type="match status" value="1"/>
</dbReference>
<protein>
    <submittedName>
        <fullName evidence="1">Uncharacterized protein</fullName>
    </submittedName>
</protein>
<evidence type="ECO:0000313" key="2">
    <source>
        <dbReference type="Proteomes" id="UP001058713"/>
    </source>
</evidence>
<dbReference type="PANTHER" id="PTHR37941">
    <property type="entry name" value="FUMARASE E-RELATED"/>
    <property type="match status" value="1"/>
</dbReference>
<dbReference type="KEGG" id="lcae:K3721_13955"/>
<dbReference type="EMBL" id="CP081070">
    <property type="protein sequence ID" value="UWQ53107.1"/>
    <property type="molecule type" value="Genomic_DNA"/>
</dbReference>
<dbReference type="GO" id="GO:0045892">
    <property type="term" value="P:negative regulation of DNA-templated transcription"/>
    <property type="evidence" value="ECO:0007669"/>
    <property type="project" value="TreeGrafter"/>
</dbReference>
<accession>A0A9Q9M000</accession>
<reference evidence="1" key="1">
    <citation type="submission" date="2021-08" db="EMBL/GenBank/DDBJ databases">
        <authorList>
            <person name="Nwanade C."/>
            <person name="Wang M."/>
            <person name="Masoudi A."/>
            <person name="Yu Z."/>
            <person name="Liu J."/>
        </authorList>
    </citation>
    <scope>NUCLEOTIDE SEQUENCE</scope>
    <source>
        <strain evidence="1">S122</strain>
    </source>
</reference>
<dbReference type="InterPro" id="IPR038026">
    <property type="entry name" value="MtlR-like_sf"/>
</dbReference>
<dbReference type="PANTHER" id="PTHR37941:SF1">
    <property type="entry name" value="FUMARASE E-RELATED"/>
    <property type="match status" value="1"/>
</dbReference>